<organism evidence="2 3">
    <name type="scientific">Halolamina salifodinae</name>
    <dbReference type="NCBI Taxonomy" id="1202767"/>
    <lineage>
        <taxon>Archaea</taxon>
        <taxon>Methanobacteriati</taxon>
        <taxon>Methanobacteriota</taxon>
        <taxon>Stenosarchaea group</taxon>
        <taxon>Halobacteria</taxon>
        <taxon>Halobacteriales</taxon>
        <taxon>Haloferacaceae</taxon>
    </lineage>
</organism>
<accession>A0A8T4GTD9</accession>
<name>A0A8T4GTD9_9EURY</name>
<keyword evidence="1" id="KW-1133">Transmembrane helix</keyword>
<reference evidence="2" key="1">
    <citation type="submission" date="2021-03" db="EMBL/GenBank/DDBJ databases">
        <title>Genomic Encyclopedia of Type Strains, Phase IV (KMG-IV): sequencing the most valuable type-strain genomes for metagenomic binning, comparative biology and taxonomic classification.</title>
        <authorList>
            <person name="Goeker M."/>
        </authorList>
    </citation>
    <scope>NUCLEOTIDE SEQUENCE</scope>
    <source>
        <strain evidence="2">DSM 26232</strain>
    </source>
</reference>
<proteinExistence type="predicted"/>
<gene>
    <name evidence="2" type="ORF">J2753_000599</name>
</gene>
<protein>
    <submittedName>
        <fullName evidence="2">Uncharacterized protein</fullName>
    </submittedName>
</protein>
<dbReference type="AlphaFoldDB" id="A0A8T4GTD9"/>
<dbReference type="EMBL" id="JAGGLC010000001">
    <property type="protein sequence ID" value="MBP1986126.1"/>
    <property type="molecule type" value="Genomic_DNA"/>
</dbReference>
<dbReference type="Proteomes" id="UP000823736">
    <property type="component" value="Unassembled WGS sequence"/>
</dbReference>
<feature type="transmembrane region" description="Helical" evidence="1">
    <location>
        <begin position="50"/>
        <end position="67"/>
    </location>
</feature>
<dbReference type="RefSeq" id="WP_209490311.1">
    <property type="nucleotide sequence ID" value="NZ_JAGGLC010000001.1"/>
</dbReference>
<evidence type="ECO:0000313" key="2">
    <source>
        <dbReference type="EMBL" id="MBP1986126.1"/>
    </source>
</evidence>
<evidence type="ECO:0000256" key="1">
    <source>
        <dbReference type="SAM" id="Phobius"/>
    </source>
</evidence>
<keyword evidence="1" id="KW-0812">Transmembrane</keyword>
<keyword evidence="3" id="KW-1185">Reference proteome</keyword>
<keyword evidence="1" id="KW-0472">Membrane</keyword>
<sequence>MQSPDTGYSVLILVLGLLYAVYPGEAAWLRYVLKKGTTRNVTPPADTVNLFRLLGILLTIVALVFLSPGF</sequence>
<comment type="caution">
    <text evidence="2">The sequence shown here is derived from an EMBL/GenBank/DDBJ whole genome shotgun (WGS) entry which is preliminary data.</text>
</comment>
<evidence type="ECO:0000313" key="3">
    <source>
        <dbReference type="Proteomes" id="UP000823736"/>
    </source>
</evidence>